<feature type="domain" description="N-acetyltransferase" evidence="1">
    <location>
        <begin position="26"/>
        <end position="169"/>
    </location>
</feature>
<proteinExistence type="predicted"/>
<dbReference type="Pfam" id="PF13302">
    <property type="entry name" value="Acetyltransf_3"/>
    <property type="match status" value="1"/>
</dbReference>
<evidence type="ECO:0000313" key="2">
    <source>
        <dbReference type="EMBL" id="CAG4989594.1"/>
    </source>
</evidence>
<dbReference type="SUPFAM" id="SSF55729">
    <property type="entry name" value="Acyl-CoA N-acyltransferases (Nat)"/>
    <property type="match status" value="1"/>
</dbReference>
<name>A0A916J971_9BACT</name>
<dbReference type="AlphaFoldDB" id="A0A916J971"/>
<dbReference type="EMBL" id="CAJRAF010000001">
    <property type="protein sequence ID" value="CAG4989594.1"/>
    <property type="molecule type" value="Genomic_DNA"/>
</dbReference>
<sequence length="169" mass="19337">MIITPNLRIIPCDDTLFDAIRMGNHTLARVMGVNVPKKWTEFRDTFTPAYHRWKAHPPLREWWLYLTIYIPDNQLIGSCGYKGEPDSSGIVEIGYEIMPSHRLKGLGMETAQGLVAHAFSHTGVHKVIAHTMAEENASVHILQKIGFRQTEDVLDHEEGPLWLWELPKK</sequence>
<dbReference type="Gene3D" id="3.40.630.30">
    <property type="match status" value="1"/>
</dbReference>
<dbReference type="PANTHER" id="PTHR43792">
    <property type="entry name" value="GNAT FAMILY, PUTATIVE (AFU_ORTHOLOGUE AFUA_3G00765)-RELATED-RELATED"/>
    <property type="match status" value="1"/>
</dbReference>
<dbReference type="InterPro" id="IPR000182">
    <property type="entry name" value="GNAT_dom"/>
</dbReference>
<dbReference type="GO" id="GO:0016747">
    <property type="term" value="F:acyltransferase activity, transferring groups other than amino-acyl groups"/>
    <property type="evidence" value="ECO:0007669"/>
    <property type="project" value="InterPro"/>
</dbReference>
<dbReference type="PANTHER" id="PTHR43792:SF13">
    <property type="entry name" value="ACETYLTRANSFERASE"/>
    <property type="match status" value="1"/>
</dbReference>
<comment type="caution">
    <text evidence="2">The sequence shown here is derived from an EMBL/GenBank/DDBJ whole genome shotgun (WGS) entry which is preliminary data.</text>
</comment>
<dbReference type="InterPro" id="IPR051531">
    <property type="entry name" value="N-acetyltransferase"/>
</dbReference>
<organism evidence="2 3">
    <name type="scientific">Dyadobacter helix</name>
    <dbReference type="NCBI Taxonomy" id="2822344"/>
    <lineage>
        <taxon>Bacteria</taxon>
        <taxon>Pseudomonadati</taxon>
        <taxon>Bacteroidota</taxon>
        <taxon>Cytophagia</taxon>
        <taxon>Cytophagales</taxon>
        <taxon>Spirosomataceae</taxon>
        <taxon>Dyadobacter</taxon>
    </lineage>
</organism>
<accession>A0A916J971</accession>
<dbReference type="PROSITE" id="PS51186">
    <property type="entry name" value="GNAT"/>
    <property type="match status" value="1"/>
</dbReference>
<dbReference type="RefSeq" id="WP_215237107.1">
    <property type="nucleotide sequence ID" value="NZ_CAJRAF010000001.1"/>
</dbReference>
<keyword evidence="3" id="KW-1185">Reference proteome</keyword>
<dbReference type="InterPro" id="IPR016181">
    <property type="entry name" value="Acyl_CoA_acyltransferase"/>
</dbReference>
<evidence type="ECO:0000259" key="1">
    <source>
        <dbReference type="PROSITE" id="PS51186"/>
    </source>
</evidence>
<reference evidence="2" key="1">
    <citation type="submission" date="2021-04" db="EMBL/GenBank/DDBJ databases">
        <authorList>
            <person name="Rodrigo-Torres L."/>
            <person name="Arahal R. D."/>
            <person name="Lucena T."/>
        </authorList>
    </citation>
    <scope>NUCLEOTIDE SEQUENCE</scope>
    <source>
        <strain evidence="2">CECT 9275</strain>
    </source>
</reference>
<gene>
    <name evidence="2" type="ORF">DYBT9275_00323</name>
</gene>
<protein>
    <recommendedName>
        <fullName evidence="1">N-acetyltransferase domain-containing protein</fullName>
    </recommendedName>
</protein>
<evidence type="ECO:0000313" key="3">
    <source>
        <dbReference type="Proteomes" id="UP000680038"/>
    </source>
</evidence>
<dbReference type="Proteomes" id="UP000680038">
    <property type="component" value="Unassembled WGS sequence"/>
</dbReference>